<dbReference type="Gene3D" id="3.90.730.10">
    <property type="entry name" value="Ribonuclease T2-like"/>
    <property type="match status" value="1"/>
</dbReference>
<keyword evidence="10" id="KW-1185">Reference proteome</keyword>
<dbReference type="GO" id="GO:0033897">
    <property type="term" value="F:ribonuclease T2 activity"/>
    <property type="evidence" value="ECO:0007669"/>
    <property type="project" value="InterPro"/>
</dbReference>
<keyword evidence="4" id="KW-0378">Hydrolase</keyword>
<feature type="active site" evidence="7">
    <location>
        <position position="60"/>
    </location>
</feature>
<evidence type="ECO:0000256" key="6">
    <source>
        <dbReference type="ARBA" id="ARBA00023239"/>
    </source>
</evidence>
<evidence type="ECO:0000256" key="4">
    <source>
        <dbReference type="ARBA" id="ARBA00022801"/>
    </source>
</evidence>
<evidence type="ECO:0000256" key="5">
    <source>
        <dbReference type="ARBA" id="ARBA00023157"/>
    </source>
</evidence>
<reference evidence="11" key="2">
    <citation type="submission" date="2025-08" db="UniProtKB">
        <authorList>
            <consortium name="RefSeq"/>
        </authorList>
    </citation>
    <scope>IDENTIFICATION</scope>
    <source>
        <tissue evidence="11">Leaves</tissue>
    </source>
</reference>
<keyword evidence="5" id="KW-1015">Disulfide bond</keyword>
<feature type="signal peptide" evidence="9">
    <location>
        <begin position="1"/>
        <end position="25"/>
    </location>
</feature>
<dbReference type="InterPro" id="IPR033697">
    <property type="entry name" value="Ribonuclease_T2_eukaryotic"/>
</dbReference>
<evidence type="ECO:0000313" key="11">
    <source>
        <dbReference type="RefSeq" id="XP_027100810.1"/>
    </source>
</evidence>
<evidence type="ECO:0000256" key="1">
    <source>
        <dbReference type="ARBA" id="ARBA00007469"/>
    </source>
</evidence>
<evidence type="ECO:0000256" key="3">
    <source>
        <dbReference type="ARBA" id="ARBA00022759"/>
    </source>
</evidence>
<dbReference type="Proteomes" id="UP001652660">
    <property type="component" value="Chromosome 11e"/>
</dbReference>
<dbReference type="PROSITE" id="PS00531">
    <property type="entry name" value="RNASE_T2_2"/>
    <property type="match status" value="1"/>
</dbReference>
<comment type="similarity">
    <text evidence="1 8">Belongs to the RNase T2 family.</text>
</comment>
<dbReference type="GO" id="GO:0005576">
    <property type="term" value="C:extracellular region"/>
    <property type="evidence" value="ECO:0007669"/>
    <property type="project" value="TreeGrafter"/>
</dbReference>
<accession>A0A6P6VDY8</accession>
<dbReference type="RefSeq" id="XP_027100810.1">
    <property type="nucleotide sequence ID" value="XM_027245009.2"/>
</dbReference>
<evidence type="ECO:0000256" key="9">
    <source>
        <dbReference type="SAM" id="SignalP"/>
    </source>
</evidence>
<feature type="active site" evidence="7">
    <location>
        <position position="119"/>
    </location>
</feature>
<keyword evidence="9" id="KW-0732">Signal</keyword>
<evidence type="ECO:0000256" key="2">
    <source>
        <dbReference type="ARBA" id="ARBA00022722"/>
    </source>
</evidence>
<dbReference type="Pfam" id="PF00445">
    <property type="entry name" value="Ribonuclease_T2"/>
    <property type="match status" value="1"/>
</dbReference>
<protein>
    <submittedName>
        <fullName evidence="11">Extracellular ribonuclease LE</fullName>
    </submittedName>
</protein>
<dbReference type="SUPFAM" id="SSF55895">
    <property type="entry name" value="Ribonuclease Rh-like"/>
    <property type="match status" value="1"/>
</dbReference>
<feature type="active site" evidence="7">
    <location>
        <position position="115"/>
    </location>
</feature>
<reference evidence="10" key="1">
    <citation type="journal article" date="2025" name="Foods">
        <title>Unveiling the Microbial Signatures of Arabica Coffee Cherries: Insights into Ripeness Specific Diversity, Functional Traits, and Implications for Quality and Safety.</title>
        <authorList>
            <consortium name="RefSeq"/>
            <person name="Tenea G.N."/>
            <person name="Cifuentes V."/>
            <person name="Reyes P."/>
            <person name="Cevallos-Vallejos M."/>
        </authorList>
    </citation>
    <scope>NUCLEOTIDE SEQUENCE [LARGE SCALE GENOMIC DNA]</scope>
</reference>
<keyword evidence="6" id="KW-0456">Lyase</keyword>
<dbReference type="InterPro" id="IPR036430">
    <property type="entry name" value="RNase_T2-like_sf"/>
</dbReference>
<gene>
    <name evidence="11" type="primary">LOC113719722</name>
</gene>
<dbReference type="PROSITE" id="PS00530">
    <property type="entry name" value="RNASE_T2_1"/>
    <property type="match status" value="1"/>
</dbReference>
<dbReference type="GO" id="GO:0006401">
    <property type="term" value="P:RNA catabolic process"/>
    <property type="evidence" value="ECO:0007669"/>
    <property type="project" value="TreeGrafter"/>
</dbReference>
<keyword evidence="2" id="KW-0540">Nuclease</keyword>
<dbReference type="OrthoDB" id="435754at2759"/>
<dbReference type="InterPro" id="IPR018188">
    <property type="entry name" value="RNase_T2_His_AS_1"/>
</dbReference>
<dbReference type="GO" id="GO:0016787">
    <property type="term" value="F:hydrolase activity"/>
    <property type="evidence" value="ECO:0007669"/>
    <property type="project" value="UniProtKB-KW"/>
</dbReference>
<dbReference type="PANTHER" id="PTHR11240:SF75">
    <property type="entry name" value="RIBONUCLEASE 3"/>
    <property type="match status" value="1"/>
</dbReference>
<name>A0A6P6VDY8_COFAR</name>
<proteinExistence type="inferred from homology"/>
<dbReference type="PANTHER" id="PTHR11240">
    <property type="entry name" value="RIBONUCLEASE T2"/>
    <property type="match status" value="1"/>
</dbReference>
<organism evidence="10 11">
    <name type="scientific">Coffea arabica</name>
    <name type="common">Arabian coffee</name>
    <dbReference type="NCBI Taxonomy" id="13443"/>
    <lineage>
        <taxon>Eukaryota</taxon>
        <taxon>Viridiplantae</taxon>
        <taxon>Streptophyta</taxon>
        <taxon>Embryophyta</taxon>
        <taxon>Tracheophyta</taxon>
        <taxon>Spermatophyta</taxon>
        <taxon>Magnoliopsida</taxon>
        <taxon>eudicotyledons</taxon>
        <taxon>Gunneridae</taxon>
        <taxon>Pentapetalae</taxon>
        <taxon>asterids</taxon>
        <taxon>lamiids</taxon>
        <taxon>Gentianales</taxon>
        <taxon>Rubiaceae</taxon>
        <taxon>Ixoroideae</taxon>
        <taxon>Gardenieae complex</taxon>
        <taxon>Bertiereae - Coffeeae clade</taxon>
        <taxon>Coffeeae</taxon>
        <taxon>Coffea</taxon>
    </lineage>
</organism>
<keyword evidence="3" id="KW-0255">Endonuclease</keyword>
<dbReference type="InterPro" id="IPR033130">
    <property type="entry name" value="RNase_T2_His_AS_2"/>
</dbReference>
<dbReference type="GO" id="GO:0003723">
    <property type="term" value="F:RNA binding"/>
    <property type="evidence" value="ECO:0007669"/>
    <property type="project" value="InterPro"/>
</dbReference>
<sequence>MQFSSLISFHLLVLQCLCYLCLVQSHDFLFFVQMWPGAYCDTKRTCCYPAAGKPTDFTIHGLWPVFNNVTFPEDCNPNSHYNETKISDLISEMQKTWPNFNCGKKSTTTKFWTHEWTKHGTCALPVLDQHGYFAAALSIKDKVNILQILKNAGIQPDGKLYKLDDIKEAIKAGTGYIPVIECNTNASGNIQLYQVYLCVDAAGSDLIECPVTLKRACNTSIEFPII</sequence>
<dbReference type="CDD" id="cd01061">
    <property type="entry name" value="RNase_T2_euk"/>
    <property type="match status" value="1"/>
</dbReference>
<evidence type="ECO:0000313" key="10">
    <source>
        <dbReference type="Proteomes" id="UP001652660"/>
    </source>
</evidence>
<dbReference type="GeneID" id="113719722"/>
<evidence type="ECO:0000256" key="8">
    <source>
        <dbReference type="RuleBase" id="RU004328"/>
    </source>
</evidence>
<dbReference type="InterPro" id="IPR001568">
    <property type="entry name" value="RNase_T2-like"/>
</dbReference>
<feature type="chain" id="PRO_5027654792" evidence="9">
    <location>
        <begin position="26"/>
        <end position="226"/>
    </location>
</feature>
<dbReference type="AlphaFoldDB" id="A0A6P6VDY8"/>
<evidence type="ECO:0000256" key="7">
    <source>
        <dbReference type="PIRSR" id="PIRSR633697-1"/>
    </source>
</evidence>